<keyword evidence="1" id="KW-1133">Transmembrane helix</keyword>
<evidence type="ECO:0000313" key="2">
    <source>
        <dbReference type="EMBL" id="KAK6355353.1"/>
    </source>
</evidence>
<accession>A0AAV9V6E0</accession>
<name>A0AAV9V6E0_9PEZI</name>
<organism evidence="2 3">
    <name type="scientific">Orbilia brochopaga</name>
    <dbReference type="NCBI Taxonomy" id="3140254"/>
    <lineage>
        <taxon>Eukaryota</taxon>
        <taxon>Fungi</taxon>
        <taxon>Dikarya</taxon>
        <taxon>Ascomycota</taxon>
        <taxon>Pezizomycotina</taxon>
        <taxon>Orbiliomycetes</taxon>
        <taxon>Orbiliales</taxon>
        <taxon>Orbiliaceae</taxon>
        <taxon>Orbilia</taxon>
    </lineage>
</organism>
<keyword evidence="3" id="KW-1185">Reference proteome</keyword>
<gene>
    <name evidence="2" type="ORF">TWF696_004462</name>
</gene>
<protein>
    <submittedName>
        <fullName evidence="2">Uncharacterized protein</fullName>
    </submittedName>
</protein>
<sequence>MGAVVSCIADALRAIGRAIMAVISAIGRAITAVVNGIVDFLMIIVSCLTCNRAGRGRTRSHRRHGGMATTSRI</sequence>
<proteinExistence type="predicted"/>
<reference evidence="2 3" key="1">
    <citation type="submission" date="2019-10" db="EMBL/GenBank/DDBJ databases">
        <authorList>
            <person name="Palmer J.M."/>
        </authorList>
    </citation>
    <scope>NUCLEOTIDE SEQUENCE [LARGE SCALE GENOMIC DNA]</scope>
    <source>
        <strain evidence="2 3">TWF696</strain>
    </source>
</reference>
<dbReference type="EMBL" id="JAVHNQ010000002">
    <property type="protein sequence ID" value="KAK6355353.1"/>
    <property type="molecule type" value="Genomic_DNA"/>
</dbReference>
<keyword evidence="1" id="KW-0472">Membrane</keyword>
<evidence type="ECO:0000313" key="3">
    <source>
        <dbReference type="Proteomes" id="UP001375240"/>
    </source>
</evidence>
<evidence type="ECO:0000256" key="1">
    <source>
        <dbReference type="SAM" id="Phobius"/>
    </source>
</evidence>
<comment type="caution">
    <text evidence="2">The sequence shown here is derived from an EMBL/GenBank/DDBJ whole genome shotgun (WGS) entry which is preliminary data.</text>
</comment>
<feature type="transmembrane region" description="Helical" evidence="1">
    <location>
        <begin position="29"/>
        <end position="50"/>
    </location>
</feature>
<dbReference type="Proteomes" id="UP001375240">
    <property type="component" value="Unassembled WGS sequence"/>
</dbReference>
<keyword evidence="1" id="KW-0812">Transmembrane</keyword>
<dbReference type="AlphaFoldDB" id="A0AAV9V6E0"/>